<comment type="subcellular location">
    <subcellularLocation>
        <location evidence="5">Membrane</location>
        <topology evidence="5">Single-pass membrane protein</topology>
    </subcellularLocation>
</comment>
<organism evidence="6 7">
    <name type="scientific">Trichoplax adhaerens</name>
    <name type="common">Trichoplax reptans</name>
    <dbReference type="NCBI Taxonomy" id="10228"/>
    <lineage>
        <taxon>Eukaryota</taxon>
        <taxon>Metazoa</taxon>
        <taxon>Placozoa</taxon>
        <taxon>Uniplacotomia</taxon>
        <taxon>Trichoplacea</taxon>
        <taxon>Trichoplacidae</taxon>
        <taxon>Trichoplax</taxon>
    </lineage>
</organism>
<dbReference type="InParanoid" id="B3SE71"/>
<evidence type="ECO:0000256" key="1">
    <source>
        <dbReference type="ARBA" id="ARBA00009995"/>
    </source>
</evidence>
<dbReference type="PANTHER" id="PTHR48043:SF145">
    <property type="entry name" value="FI06409P-RELATED"/>
    <property type="match status" value="1"/>
</dbReference>
<dbReference type="PANTHER" id="PTHR48043">
    <property type="entry name" value="EG:EG0003.4 PROTEIN-RELATED"/>
    <property type="match status" value="1"/>
</dbReference>
<dbReference type="AlphaFoldDB" id="B3SE71"/>
<evidence type="ECO:0000256" key="5">
    <source>
        <dbReference type="RuleBase" id="RU362059"/>
    </source>
</evidence>
<dbReference type="EMBL" id="DS985371">
    <property type="protein sequence ID" value="EDV18974.1"/>
    <property type="molecule type" value="Genomic_DNA"/>
</dbReference>
<feature type="non-terminal residue" evidence="6">
    <location>
        <position position="243"/>
    </location>
</feature>
<comment type="catalytic activity">
    <reaction evidence="5">
        <text>glucuronate acceptor + UDP-alpha-D-glucuronate = acceptor beta-D-glucuronoside + UDP + H(+)</text>
        <dbReference type="Rhea" id="RHEA:21032"/>
        <dbReference type="ChEBI" id="CHEBI:15378"/>
        <dbReference type="ChEBI" id="CHEBI:58052"/>
        <dbReference type="ChEBI" id="CHEBI:58223"/>
        <dbReference type="ChEBI" id="CHEBI:132367"/>
        <dbReference type="ChEBI" id="CHEBI:132368"/>
        <dbReference type="EC" id="2.4.1.17"/>
    </reaction>
</comment>
<evidence type="ECO:0000313" key="7">
    <source>
        <dbReference type="Proteomes" id="UP000009022"/>
    </source>
</evidence>
<keyword evidence="3 4" id="KW-0808">Transferase</keyword>
<dbReference type="GO" id="GO:0015020">
    <property type="term" value="F:glucuronosyltransferase activity"/>
    <property type="evidence" value="ECO:0007669"/>
    <property type="project" value="UniProtKB-EC"/>
</dbReference>
<keyword evidence="5" id="KW-0472">Membrane</keyword>
<keyword evidence="5" id="KW-0812">Transmembrane</keyword>
<dbReference type="Pfam" id="PF00201">
    <property type="entry name" value="UDPGT"/>
    <property type="match status" value="1"/>
</dbReference>
<dbReference type="Gene3D" id="3.40.50.2000">
    <property type="entry name" value="Glycogen Phosphorylase B"/>
    <property type="match status" value="1"/>
</dbReference>
<keyword evidence="5" id="KW-1133">Transmembrane helix</keyword>
<feature type="transmembrane region" description="Helical" evidence="5">
    <location>
        <begin position="222"/>
        <end position="242"/>
    </location>
</feature>
<dbReference type="SUPFAM" id="SSF53756">
    <property type="entry name" value="UDP-Glycosyltransferase/glycogen phosphorylase"/>
    <property type="match status" value="1"/>
</dbReference>
<dbReference type="CTD" id="6759754"/>
<dbReference type="KEGG" id="tad:TRIADDRAFT_6502"/>
<dbReference type="InterPro" id="IPR050271">
    <property type="entry name" value="UDP-glycosyltransferase"/>
</dbReference>
<dbReference type="EC" id="2.4.1.17" evidence="5"/>
<keyword evidence="2 4" id="KW-0328">Glycosyltransferase</keyword>
<dbReference type="GO" id="GO:0016020">
    <property type="term" value="C:membrane"/>
    <property type="evidence" value="ECO:0007669"/>
    <property type="project" value="UniProtKB-SubCell"/>
</dbReference>
<dbReference type="FunFam" id="3.40.50.2000:FF:000021">
    <property type="entry name" value="UDP-glucuronosyltransferase"/>
    <property type="match status" value="1"/>
</dbReference>
<evidence type="ECO:0000256" key="3">
    <source>
        <dbReference type="ARBA" id="ARBA00022679"/>
    </source>
</evidence>
<feature type="non-terminal residue" evidence="6">
    <location>
        <position position="1"/>
    </location>
</feature>
<dbReference type="InterPro" id="IPR035595">
    <property type="entry name" value="UDP_glycos_trans_CS"/>
</dbReference>
<comment type="similarity">
    <text evidence="1 4">Belongs to the UDP-glycosyltransferase family.</text>
</comment>
<keyword evidence="7" id="KW-1185">Reference proteome</keyword>
<dbReference type="RefSeq" id="XP_002118540.1">
    <property type="nucleotide sequence ID" value="XM_002118504.1"/>
</dbReference>
<dbReference type="PROSITE" id="PS00375">
    <property type="entry name" value="UDPGT"/>
    <property type="match status" value="1"/>
</dbReference>
<proteinExistence type="inferred from homology"/>
<name>B3SE71_TRIAD</name>
<dbReference type="eggNOG" id="KOG1192">
    <property type="taxonomic scope" value="Eukaryota"/>
</dbReference>
<accession>B3SE71</accession>
<dbReference type="OrthoDB" id="5835829at2759"/>
<evidence type="ECO:0000256" key="4">
    <source>
        <dbReference type="RuleBase" id="RU003718"/>
    </source>
</evidence>
<evidence type="ECO:0000256" key="2">
    <source>
        <dbReference type="ARBA" id="ARBA00022676"/>
    </source>
</evidence>
<evidence type="ECO:0000313" key="6">
    <source>
        <dbReference type="EMBL" id="EDV18974.1"/>
    </source>
</evidence>
<dbReference type="InterPro" id="IPR002213">
    <property type="entry name" value="UDP_glucos_trans"/>
</dbReference>
<protein>
    <recommendedName>
        <fullName evidence="5">UDP-glucuronosyltransferase</fullName>
        <ecNumber evidence="5">2.4.1.17</ecNumber>
    </recommendedName>
</protein>
<sequence length="243" mass="27300">YPRPVTPATKVVGPILPKPAKALPIHLQEFVSANPNGTIVMSFGSVVTGLKYITDVQMLFKSLGRLPYNVICKYSEKHKYSIPKNVMTFNWLPQNDLLGHPNIKGFVTHCGMNSILEAAYHGIPMVGIPIFGDQIVNAQKILYRNIGVVLDINEINSDDLYFGIMNATTDQWILGNASIVSKLIKNRPNGRTPVEEAADWIEFALNSKGGHYLRSEEYNLPWYQLYLFDIFAILCMMIIITII</sequence>
<dbReference type="Proteomes" id="UP000009022">
    <property type="component" value="Unassembled WGS sequence"/>
</dbReference>
<reference evidence="6 7" key="1">
    <citation type="journal article" date="2008" name="Nature">
        <title>The Trichoplax genome and the nature of placozoans.</title>
        <authorList>
            <person name="Srivastava M."/>
            <person name="Begovic E."/>
            <person name="Chapman J."/>
            <person name="Putnam N.H."/>
            <person name="Hellsten U."/>
            <person name="Kawashima T."/>
            <person name="Kuo A."/>
            <person name="Mitros T."/>
            <person name="Salamov A."/>
            <person name="Carpenter M.L."/>
            <person name="Signorovitch A.Y."/>
            <person name="Moreno M.A."/>
            <person name="Kamm K."/>
            <person name="Grimwood J."/>
            <person name="Schmutz J."/>
            <person name="Shapiro H."/>
            <person name="Grigoriev I.V."/>
            <person name="Buss L.W."/>
            <person name="Schierwater B."/>
            <person name="Dellaporta S.L."/>
            <person name="Rokhsar D.S."/>
        </authorList>
    </citation>
    <scope>NUCLEOTIDE SEQUENCE [LARGE SCALE GENOMIC DNA]</scope>
    <source>
        <strain evidence="6 7">Grell-BS-1999</strain>
    </source>
</reference>
<dbReference type="HOGENOM" id="CLU_012949_2_1_1"/>
<gene>
    <name evidence="6" type="ORF">TRIADDRAFT_6502</name>
</gene>
<dbReference type="GO" id="GO:0008194">
    <property type="term" value="F:UDP-glycosyltransferase activity"/>
    <property type="evidence" value="ECO:0000318"/>
    <property type="project" value="GO_Central"/>
</dbReference>
<dbReference type="PhylomeDB" id="B3SE71"/>
<dbReference type="OMA" id="WWIESSS"/>
<dbReference type="GeneID" id="6759754"/>
<dbReference type="CDD" id="cd03784">
    <property type="entry name" value="GT1_Gtf-like"/>
    <property type="match status" value="1"/>
</dbReference>